<dbReference type="InterPro" id="IPR013760">
    <property type="entry name" value="Topo_IIA-like_dom_sf"/>
</dbReference>
<sequence>YRQMPEIVERGHVYIAQPPLYKVKKGKQEQYIKDDEAMDQYQISIALDGATLHTNASAPALAGEALEKLVSEYNATQKMINRMERRYPKAMLKELIYQPTLTEADLSDEQTVTRWVNALVSELNDKEQHGSQWKFDVHTNAEQNLFEPIVRVRTHGVDTDYPLDHEFITGGEYRRICT</sequence>
<dbReference type="EMBL" id="RDDM01001833">
    <property type="protein sequence ID" value="RLY29733.1"/>
    <property type="molecule type" value="Genomic_DNA"/>
</dbReference>
<gene>
    <name evidence="12" type="ORF">EAI46_37275</name>
    <name evidence="11" type="ORF">EAI46_37280</name>
</gene>
<proteinExistence type="inferred from homology"/>
<evidence type="ECO:0000313" key="13">
    <source>
        <dbReference type="Proteomes" id="UP000281340"/>
    </source>
</evidence>
<dbReference type="PANTHER" id="PTHR45866">
    <property type="entry name" value="DNA GYRASE/TOPOISOMERASE SUBUNIT B"/>
    <property type="match status" value="1"/>
</dbReference>
<dbReference type="AlphaFoldDB" id="A0A3L9G036"/>
<keyword evidence="4" id="KW-0547">Nucleotide-binding</keyword>
<evidence type="ECO:0000313" key="12">
    <source>
        <dbReference type="EMBL" id="RLY29820.1"/>
    </source>
</evidence>
<feature type="non-terminal residue" evidence="11">
    <location>
        <position position="1"/>
    </location>
</feature>
<keyword evidence="7" id="KW-0238">DNA-binding</keyword>
<comment type="similarity">
    <text evidence="2">Belongs to the type II topoisomerase GyrB family.</text>
</comment>
<dbReference type="InterPro" id="IPR013759">
    <property type="entry name" value="Topo_IIA_B_C"/>
</dbReference>
<dbReference type="Pfam" id="PF18053">
    <property type="entry name" value="GyrB_insert"/>
    <property type="match status" value="1"/>
</dbReference>
<feature type="non-terminal residue" evidence="11">
    <location>
        <position position="178"/>
    </location>
</feature>
<dbReference type="GO" id="GO:0005524">
    <property type="term" value="F:ATP binding"/>
    <property type="evidence" value="ECO:0007669"/>
    <property type="project" value="UniProtKB-KW"/>
</dbReference>
<feature type="domain" description="DNA gyrase subunit B insert" evidence="9">
    <location>
        <begin position="50"/>
        <end position="177"/>
    </location>
</feature>
<dbReference type="Proteomes" id="UP000281340">
    <property type="component" value="Unassembled WGS sequence"/>
</dbReference>
<dbReference type="GO" id="GO:0006265">
    <property type="term" value="P:DNA topological change"/>
    <property type="evidence" value="ECO:0007669"/>
    <property type="project" value="InterPro"/>
</dbReference>
<reference evidence="11 13" key="1">
    <citation type="submission" date="2018-10" db="EMBL/GenBank/DDBJ databases">
        <title>Comparison of Escherichia coli isolates recovered from retail chicken and from chicken fecal samples by antimicrobial susceptibility test and whole genome sequencing.</title>
        <authorList>
            <person name="Tang B."/>
            <person name="Ma Y."/>
            <person name="He X."/>
            <person name="Cao L."/>
            <person name="Xia X."/>
            <person name="Yang H."/>
        </authorList>
    </citation>
    <scope>NUCLEOTIDE SEQUENCE [LARGE SCALE GENOMIC DNA]</scope>
    <source>
        <strain evidence="11 13">CMJH98b</strain>
    </source>
</reference>
<dbReference type="SUPFAM" id="SSF56719">
    <property type="entry name" value="Type II DNA topoisomerase"/>
    <property type="match status" value="1"/>
</dbReference>
<accession>A0A3L9G036</accession>
<evidence type="ECO:0000259" key="10">
    <source>
        <dbReference type="Pfam" id="PF21249"/>
    </source>
</evidence>
<dbReference type="FunFam" id="3.10.20.690:FF:000001">
    <property type="entry name" value="DNA gyrase subunit B"/>
    <property type="match status" value="1"/>
</dbReference>
<evidence type="ECO:0000256" key="3">
    <source>
        <dbReference type="ARBA" id="ARBA00012895"/>
    </source>
</evidence>
<dbReference type="GO" id="GO:0003918">
    <property type="term" value="F:DNA topoisomerase type II (double strand cut, ATP-hydrolyzing) activity"/>
    <property type="evidence" value="ECO:0007669"/>
    <property type="project" value="UniProtKB-EC"/>
</dbReference>
<dbReference type="Pfam" id="PF21249">
    <property type="entry name" value="GyrB_hook"/>
    <property type="match status" value="1"/>
</dbReference>
<evidence type="ECO:0000256" key="2">
    <source>
        <dbReference type="ARBA" id="ARBA00010708"/>
    </source>
</evidence>
<dbReference type="PANTHER" id="PTHR45866:SF1">
    <property type="entry name" value="DNA GYRASE SUBUNIT B, MITOCHONDRIAL"/>
    <property type="match status" value="1"/>
</dbReference>
<evidence type="ECO:0000313" key="11">
    <source>
        <dbReference type="EMBL" id="RLY29733.1"/>
    </source>
</evidence>
<evidence type="ECO:0000256" key="5">
    <source>
        <dbReference type="ARBA" id="ARBA00022840"/>
    </source>
</evidence>
<dbReference type="InterPro" id="IPR049353">
    <property type="entry name" value="GyrB_hook"/>
</dbReference>
<protein>
    <recommendedName>
        <fullName evidence="3">DNA topoisomerase (ATP-hydrolyzing)</fullName>
        <ecNumber evidence="3">5.6.2.2</ecNumber>
    </recommendedName>
</protein>
<dbReference type="InterPro" id="IPR041423">
    <property type="entry name" value="GyrB_insert"/>
</dbReference>
<organism evidence="11 13">
    <name type="scientific">Escherichia coli</name>
    <dbReference type="NCBI Taxonomy" id="562"/>
    <lineage>
        <taxon>Bacteria</taxon>
        <taxon>Pseudomonadati</taxon>
        <taxon>Pseudomonadota</taxon>
        <taxon>Gammaproteobacteria</taxon>
        <taxon>Enterobacterales</taxon>
        <taxon>Enterobacteriaceae</taxon>
        <taxon>Escherichia</taxon>
    </lineage>
</organism>
<keyword evidence="8" id="KW-0413">Isomerase</keyword>
<comment type="caution">
    <text evidence="11">The sequence shown here is derived from an EMBL/GenBank/DDBJ whole genome shotgun (WGS) entry which is preliminary data.</text>
</comment>
<evidence type="ECO:0000256" key="8">
    <source>
        <dbReference type="ARBA" id="ARBA00023235"/>
    </source>
</evidence>
<evidence type="ECO:0000256" key="6">
    <source>
        <dbReference type="ARBA" id="ARBA00023029"/>
    </source>
</evidence>
<feature type="domain" description="DNA gyrase subunit B hook" evidence="10">
    <location>
        <begin position="19"/>
        <end position="47"/>
    </location>
</feature>
<dbReference type="GO" id="GO:0003677">
    <property type="term" value="F:DNA binding"/>
    <property type="evidence" value="ECO:0007669"/>
    <property type="project" value="UniProtKB-KW"/>
</dbReference>
<evidence type="ECO:0000259" key="9">
    <source>
        <dbReference type="Pfam" id="PF18053"/>
    </source>
</evidence>
<evidence type="ECO:0000256" key="1">
    <source>
        <dbReference type="ARBA" id="ARBA00000185"/>
    </source>
</evidence>
<keyword evidence="5" id="KW-0067">ATP-binding</keyword>
<dbReference type="EMBL" id="RDDM01001832">
    <property type="protein sequence ID" value="RLY29820.1"/>
    <property type="molecule type" value="Genomic_DNA"/>
</dbReference>
<name>A0A3L9G036_ECOLX</name>
<dbReference type="EC" id="5.6.2.2" evidence="3"/>
<dbReference type="Gene3D" id="3.10.20.690">
    <property type="match status" value="1"/>
</dbReference>
<comment type="catalytic activity">
    <reaction evidence="1">
        <text>ATP-dependent breakage, passage and rejoining of double-stranded DNA.</text>
        <dbReference type="EC" id="5.6.2.2"/>
    </reaction>
</comment>
<dbReference type="Gene3D" id="3.40.50.670">
    <property type="match status" value="1"/>
</dbReference>
<keyword evidence="6" id="KW-0799">Topoisomerase</keyword>
<evidence type="ECO:0000256" key="4">
    <source>
        <dbReference type="ARBA" id="ARBA00022741"/>
    </source>
</evidence>
<evidence type="ECO:0000256" key="7">
    <source>
        <dbReference type="ARBA" id="ARBA00023125"/>
    </source>
</evidence>